<accession>A0A915BAW8</accession>
<dbReference type="CDD" id="cd20237">
    <property type="entry name" value="PFM_LIN24-like"/>
    <property type="match status" value="1"/>
</dbReference>
<protein>
    <submittedName>
        <fullName evidence="2">Uncharacterized protein</fullName>
    </submittedName>
</protein>
<proteinExistence type="predicted"/>
<dbReference type="WBParaSite" id="PgR031_g032_t01">
    <property type="protein sequence ID" value="PgR031_g032_t01"/>
    <property type="gene ID" value="PgR031_g032"/>
</dbReference>
<reference evidence="2" key="1">
    <citation type="submission" date="2022-11" db="UniProtKB">
        <authorList>
            <consortium name="WormBaseParasite"/>
        </authorList>
    </citation>
    <scope>IDENTIFICATION</scope>
</reference>
<dbReference type="SUPFAM" id="SSF56973">
    <property type="entry name" value="Aerolisin/ETX pore-forming domain"/>
    <property type="match status" value="1"/>
</dbReference>
<sequence length="363" mass="40883">MVHGSHCGSLASVKAITDDVIVCNFLGEGCINRRDSHNFTTLMATEAINLARTSNTKDLVDLEAITLNWAKQIFEVTKTRDEAKISKKYLQAYKLNAITAVLAGCFWDSMRTVFSEEREIAEREEIEEQSMSCEYNINWSHAFNECLEPRYSIYGVDINSTKRPKSEQVLFKSTFTNSTDREQEYSFKTERSTRSTVTVSVEKGVCRGVDMELKLKTPCEIAEANAGFRNEVSVVHIGENCIEEELSWGVDSTVRVPPMCETVAQLVIVEDHHTRNFSVECRLSGKVIVTVTNLKENNSLVTIIEGKIADIIRGLPNCSALGFVIKNDVVTYTTKGSCKFRYGIEQIVKISEHAILPSMLRRY</sequence>
<evidence type="ECO:0000313" key="1">
    <source>
        <dbReference type="Proteomes" id="UP000887569"/>
    </source>
</evidence>
<dbReference type="PANTHER" id="PTHR39369:SF6">
    <property type="entry name" value="LIN-24 (TWENTY-FOUR) LIKE"/>
    <property type="match status" value="1"/>
</dbReference>
<dbReference type="InterPro" id="IPR004991">
    <property type="entry name" value="Aerolysin-like"/>
</dbReference>
<dbReference type="Proteomes" id="UP000887569">
    <property type="component" value="Unplaced"/>
</dbReference>
<dbReference type="AlphaFoldDB" id="A0A915BAW8"/>
<name>A0A915BAW8_PARUN</name>
<dbReference type="PANTHER" id="PTHR39369">
    <property type="entry name" value="LIN-24 (TWENTY-FOUR) LIKE"/>
    <property type="match status" value="1"/>
</dbReference>
<evidence type="ECO:0000313" key="2">
    <source>
        <dbReference type="WBParaSite" id="PgR031_g032_t01"/>
    </source>
</evidence>
<keyword evidence="1" id="KW-1185">Reference proteome</keyword>
<dbReference type="Pfam" id="PF03318">
    <property type="entry name" value="ETX_MTX2"/>
    <property type="match status" value="1"/>
</dbReference>
<organism evidence="1 2">
    <name type="scientific">Parascaris univalens</name>
    <name type="common">Nematode worm</name>
    <dbReference type="NCBI Taxonomy" id="6257"/>
    <lineage>
        <taxon>Eukaryota</taxon>
        <taxon>Metazoa</taxon>
        <taxon>Ecdysozoa</taxon>
        <taxon>Nematoda</taxon>
        <taxon>Chromadorea</taxon>
        <taxon>Rhabditida</taxon>
        <taxon>Spirurina</taxon>
        <taxon>Ascaridomorpha</taxon>
        <taxon>Ascaridoidea</taxon>
        <taxon>Ascarididae</taxon>
        <taxon>Parascaris</taxon>
    </lineage>
</organism>
<dbReference type="Gene3D" id="2.170.15.10">
    <property type="entry name" value="Proaerolysin, chain A, domain 3"/>
    <property type="match status" value="1"/>
</dbReference>